<sequence length="217" mass="22784">MHRHDQRSQWLAMALSALAGMVDAVGFLGSGGFFVSFMSGNTTRLGVGLGRANWADGALFALMVITVFVCGVVLGTLAKRRIRLFANASAILIAVAVLLTLAALLTQLSEPDLGVFALLAFSMGAMNLVFEDKGEVRIGVTYMTGALVKLGSHIADALLGTAERNWLPFLLLWLALAMGAGVGTLLFVYLSLGALWVVAGLGWLAAAASLMRRDGLG</sequence>
<dbReference type="InterPro" id="IPR010699">
    <property type="entry name" value="DUF1275"/>
</dbReference>
<keyword evidence="1" id="KW-0472">Membrane</keyword>
<name>A0A916Z4X6_9SPHN</name>
<reference evidence="2" key="1">
    <citation type="journal article" date="2014" name="Int. J. Syst. Evol. Microbiol.">
        <title>Complete genome sequence of Corynebacterium casei LMG S-19264T (=DSM 44701T), isolated from a smear-ripened cheese.</title>
        <authorList>
            <consortium name="US DOE Joint Genome Institute (JGI-PGF)"/>
            <person name="Walter F."/>
            <person name="Albersmeier A."/>
            <person name="Kalinowski J."/>
            <person name="Ruckert C."/>
        </authorList>
    </citation>
    <scope>NUCLEOTIDE SEQUENCE</scope>
    <source>
        <strain evidence="2">CGMCC 1.15360</strain>
    </source>
</reference>
<proteinExistence type="predicted"/>
<protein>
    <recommendedName>
        <fullName evidence="4">DUF1275 domain-containing protein</fullName>
    </recommendedName>
</protein>
<dbReference type="Pfam" id="PF06912">
    <property type="entry name" value="DUF1275"/>
    <property type="match status" value="1"/>
</dbReference>
<evidence type="ECO:0000256" key="1">
    <source>
        <dbReference type="SAM" id="Phobius"/>
    </source>
</evidence>
<feature type="transmembrane region" description="Helical" evidence="1">
    <location>
        <begin position="57"/>
        <end position="77"/>
    </location>
</feature>
<accession>A0A916Z4X6</accession>
<evidence type="ECO:0008006" key="4">
    <source>
        <dbReference type="Google" id="ProtNLM"/>
    </source>
</evidence>
<feature type="transmembrane region" description="Helical" evidence="1">
    <location>
        <begin position="194"/>
        <end position="211"/>
    </location>
</feature>
<evidence type="ECO:0000313" key="3">
    <source>
        <dbReference type="Proteomes" id="UP000612349"/>
    </source>
</evidence>
<keyword evidence="1" id="KW-0812">Transmembrane</keyword>
<dbReference type="AlphaFoldDB" id="A0A916Z4X6"/>
<gene>
    <name evidence="2" type="ORF">GCM10010990_27240</name>
</gene>
<evidence type="ECO:0000313" key="2">
    <source>
        <dbReference type="EMBL" id="GGD76144.1"/>
    </source>
</evidence>
<dbReference type="PANTHER" id="PTHR37314">
    <property type="entry name" value="SLR0142 PROTEIN"/>
    <property type="match status" value="1"/>
</dbReference>
<feature type="transmembrane region" description="Helical" evidence="1">
    <location>
        <begin position="166"/>
        <end position="188"/>
    </location>
</feature>
<keyword evidence="1" id="KW-1133">Transmembrane helix</keyword>
<feature type="transmembrane region" description="Helical" evidence="1">
    <location>
        <begin position="113"/>
        <end position="130"/>
    </location>
</feature>
<keyword evidence="3" id="KW-1185">Reference proteome</keyword>
<feature type="transmembrane region" description="Helical" evidence="1">
    <location>
        <begin position="12"/>
        <end position="37"/>
    </location>
</feature>
<organism evidence="2 3">
    <name type="scientific">Croceicoccus mobilis</name>
    <dbReference type="NCBI Taxonomy" id="1703339"/>
    <lineage>
        <taxon>Bacteria</taxon>
        <taxon>Pseudomonadati</taxon>
        <taxon>Pseudomonadota</taxon>
        <taxon>Alphaproteobacteria</taxon>
        <taxon>Sphingomonadales</taxon>
        <taxon>Erythrobacteraceae</taxon>
        <taxon>Croceicoccus</taxon>
    </lineage>
</organism>
<dbReference type="EMBL" id="BMIP01000006">
    <property type="protein sequence ID" value="GGD76144.1"/>
    <property type="molecule type" value="Genomic_DNA"/>
</dbReference>
<dbReference type="Proteomes" id="UP000612349">
    <property type="component" value="Unassembled WGS sequence"/>
</dbReference>
<dbReference type="OrthoDB" id="885342at2"/>
<dbReference type="PANTHER" id="PTHR37314:SF4">
    <property type="entry name" value="UPF0700 TRANSMEMBRANE PROTEIN YOAK"/>
    <property type="match status" value="1"/>
</dbReference>
<comment type="caution">
    <text evidence="2">The sequence shown here is derived from an EMBL/GenBank/DDBJ whole genome shotgun (WGS) entry which is preliminary data.</text>
</comment>
<reference evidence="2" key="2">
    <citation type="submission" date="2020-09" db="EMBL/GenBank/DDBJ databases">
        <authorList>
            <person name="Sun Q."/>
            <person name="Zhou Y."/>
        </authorList>
    </citation>
    <scope>NUCLEOTIDE SEQUENCE</scope>
    <source>
        <strain evidence="2">CGMCC 1.15360</strain>
    </source>
</reference>
<feature type="transmembrane region" description="Helical" evidence="1">
    <location>
        <begin position="84"/>
        <end position="107"/>
    </location>
</feature>
<dbReference type="RefSeq" id="WP_066770178.1">
    <property type="nucleotide sequence ID" value="NZ_BMIP01000006.1"/>
</dbReference>